<keyword evidence="5" id="KW-0687">Ribonucleoprotein</keyword>
<keyword evidence="2" id="KW-0699">rRNA-binding</keyword>
<name>A0A7S3NIM9_9STRA</name>
<organism evidence="9">
    <name type="scientific">Aureoumbra lagunensis</name>
    <dbReference type="NCBI Taxonomy" id="44058"/>
    <lineage>
        <taxon>Eukaryota</taxon>
        <taxon>Sar</taxon>
        <taxon>Stramenopiles</taxon>
        <taxon>Ochrophyta</taxon>
        <taxon>Pelagophyceae</taxon>
        <taxon>Pelagomonadales</taxon>
        <taxon>Aureoumbra</taxon>
    </lineage>
</organism>
<dbReference type="HAMAP" id="MF_01328_B">
    <property type="entry name" value="Ribosomal_uL4_B"/>
    <property type="match status" value="1"/>
</dbReference>
<feature type="region of interest" description="Disordered" evidence="8">
    <location>
        <begin position="90"/>
        <end position="141"/>
    </location>
</feature>
<evidence type="ECO:0000313" key="9">
    <source>
        <dbReference type="EMBL" id="CAE0370294.1"/>
    </source>
</evidence>
<dbReference type="GO" id="GO:1990904">
    <property type="term" value="C:ribonucleoprotein complex"/>
    <property type="evidence" value="ECO:0007669"/>
    <property type="project" value="UniProtKB-KW"/>
</dbReference>
<sequence>MLNRYLSIVFGVVLIVPNVALLSGERGLMKSAVRPNQRTVLVNPFQAVSVPVRSFDGESIGSETLNLRTTKTGKDMYVVHRKYIKERRDARAGTASTLTRGEVRGGGRKPYKQKGSGNARRGSTRSPLIVGGGVTHGPKPKNWANKKMNRKEAELAISIAIQNKAIANDAVVVDSLVGKLSAPPKTKAVVDLLTKLDLDPSLNTILVIDEYDELLDKSQNNLPKLELRLQDEISVSDMLWAKNVVFSKPAFDWVNSHYGASSSTSD</sequence>
<dbReference type="InterPro" id="IPR023574">
    <property type="entry name" value="Ribosomal_uL4_dom_sf"/>
</dbReference>
<dbReference type="EMBL" id="HBIJ01016596">
    <property type="protein sequence ID" value="CAE0370294.1"/>
    <property type="molecule type" value="Transcribed_RNA"/>
</dbReference>
<dbReference type="PANTHER" id="PTHR10746">
    <property type="entry name" value="50S RIBOSOMAL PROTEIN L4"/>
    <property type="match status" value="1"/>
</dbReference>
<evidence type="ECO:0000256" key="7">
    <source>
        <dbReference type="ARBA" id="ARBA00035387"/>
    </source>
</evidence>
<protein>
    <recommendedName>
        <fullName evidence="6">Large ribosomal subunit protein uL4c</fullName>
    </recommendedName>
    <alternativeName>
        <fullName evidence="7">50S ribosomal protein L4, chloroplastic</fullName>
    </alternativeName>
</protein>
<dbReference type="GO" id="GO:0005840">
    <property type="term" value="C:ribosome"/>
    <property type="evidence" value="ECO:0007669"/>
    <property type="project" value="UniProtKB-KW"/>
</dbReference>
<evidence type="ECO:0000256" key="8">
    <source>
        <dbReference type="SAM" id="MobiDB-lite"/>
    </source>
</evidence>
<evidence type="ECO:0000256" key="6">
    <source>
        <dbReference type="ARBA" id="ARBA00035208"/>
    </source>
</evidence>
<dbReference type="GO" id="GO:0006412">
    <property type="term" value="P:translation"/>
    <property type="evidence" value="ECO:0007669"/>
    <property type="project" value="InterPro"/>
</dbReference>
<dbReference type="InterPro" id="IPR013005">
    <property type="entry name" value="Ribosomal_uL4-like"/>
</dbReference>
<keyword evidence="3" id="KW-0694">RNA-binding</keyword>
<dbReference type="NCBIfam" id="TIGR03953">
    <property type="entry name" value="rplD_bact"/>
    <property type="match status" value="1"/>
</dbReference>
<dbReference type="GO" id="GO:0019843">
    <property type="term" value="F:rRNA binding"/>
    <property type="evidence" value="ECO:0007669"/>
    <property type="project" value="UniProtKB-KW"/>
</dbReference>
<accession>A0A7S3NIM9</accession>
<evidence type="ECO:0000256" key="3">
    <source>
        <dbReference type="ARBA" id="ARBA00022884"/>
    </source>
</evidence>
<dbReference type="SUPFAM" id="SSF52166">
    <property type="entry name" value="Ribosomal protein L4"/>
    <property type="match status" value="1"/>
</dbReference>
<evidence type="ECO:0000256" key="5">
    <source>
        <dbReference type="ARBA" id="ARBA00023274"/>
    </source>
</evidence>
<dbReference type="InterPro" id="IPR002136">
    <property type="entry name" value="Ribosomal_uL4"/>
</dbReference>
<gene>
    <name evidence="9" type="ORF">ALAG00032_LOCUS11058</name>
</gene>
<dbReference type="PANTHER" id="PTHR10746:SF17">
    <property type="entry name" value="LARGE RIBOSOMAL SUBUNIT PROTEIN UL4C"/>
    <property type="match status" value="1"/>
</dbReference>
<dbReference type="AlphaFoldDB" id="A0A7S3NIM9"/>
<evidence type="ECO:0000256" key="2">
    <source>
        <dbReference type="ARBA" id="ARBA00022730"/>
    </source>
</evidence>
<keyword evidence="4" id="KW-0689">Ribosomal protein</keyword>
<comment type="similarity">
    <text evidence="1">Belongs to the universal ribosomal protein uL4 family.</text>
</comment>
<dbReference type="Pfam" id="PF00573">
    <property type="entry name" value="Ribosomal_L4"/>
    <property type="match status" value="1"/>
</dbReference>
<evidence type="ECO:0000256" key="4">
    <source>
        <dbReference type="ARBA" id="ARBA00022980"/>
    </source>
</evidence>
<reference evidence="9" key="1">
    <citation type="submission" date="2021-01" db="EMBL/GenBank/DDBJ databases">
        <authorList>
            <person name="Corre E."/>
            <person name="Pelletier E."/>
            <person name="Niang G."/>
            <person name="Scheremetjew M."/>
            <person name="Finn R."/>
            <person name="Kale V."/>
            <person name="Holt S."/>
            <person name="Cochrane G."/>
            <person name="Meng A."/>
            <person name="Brown T."/>
            <person name="Cohen L."/>
        </authorList>
    </citation>
    <scope>NUCLEOTIDE SEQUENCE</scope>
    <source>
        <strain evidence="9">CCMP1510</strain>
    </source>
</reference>
<evidence type="ECO:0000256" key="1">
    <source>
        <dbReference type="ARBA" id="ARBA00010528"/>
    </source>
</evidence>
<dbReference type="Gene3D" id="3.40.1370.10">
    <property type="match status" value="1"/>
</dbReference>
<dbReference type="GO" id="GO:0003735">
    <property type="term" value="F:structural constituent of ribosome"/>
    <property type="evidence" value="ECO:0007669"/>
    <property type="project" value="InterPro"/>
</dbReference>
<proteinExistence type="inferred from homology"/>